<reference evidence="5" key="1">
    <citation type="submission" date="2019-10" db="EMBL/GenBank/DDBJ databases">
        <title>Streptomyces sp. nov., a novel actinobacterium isolated from alkaline environment.</title>
        <authorList>
            <person name="Golinska P."/>
        </authorList>
    </citation>
    <scope>NUCLEOTIDE SEQUENCE [LARGE SCALE GENOMIC DNA]</scope>
    <source>
        <strain evidence="5">DSM 42108</strain>
    </source>
</reference>
<sequence>MFPTLASLARHPALGLRPLTGGDRLDVPVRWAHVSELADPVPYLEGGELLLTTGLKVPVDDPDGIREYVRRLCAAGVVGLGFGPGIHHPTTPPGLVTACGEEGLPLLEVPRPTPFIAISKVVSAALAAEQYRTTTAGFAAQRELTRAASGPDGARGVLARLAHRLDGWAALHDLSGAPVAVAPPWAERRAARLGAEVRRLAGRAAPSSAVLDAGPGATEEEGTPRRGTDVRPTGAGDPEPVAPPTEEDAPGAPPADRVELHSLGNAEPPGAVLAIGTDGPPDPVGRYAVQSAVAVLTLLTDRSRSVRAGERRLGGAVLRLLLAGEHGHAAAVASGVFGALLEGPLRVVAVRGPDHPGTATVGADGSAVPVIASPEADRLVAAAEAAAARAGEAVLSAVEEEGTLLLCADSGAALAVCRAAARSPEDPAGPLTVGLSDPVTAREVPVARRRARRALVVARRRGRACAEHDEVVDGSMAELLSDEAARGFAESRLRPLREHDARGRGDLVASLRAWLARHGQWDAAAADLGVHRHTLRYRMRRVEEILGRGLDDPDVRMELWLALKVADAEGGPGPDPDRGGDGAAPTGRSRAS</sequence>
<proteinExistence type="predicted"/>
<comment type="caution">
    <text evidence="4">The sequence shown here is derived from an EMBL/GenBank/DDBJ whole genome shotgun (WGS) entry which is preliminary data.</text>
</comment>
<dbReference type="PANTHER" id="PTHR33744">
    <property type="entry name" value="CARBOHYDRATE DIACID REGULATOR"/>
    <property type="match status" value="1"/>
</dbReference>
<protein>
    <submittedName>
        <fullName evidence="4">PucR family transcriptional regulator</fullName>
    </submittedName>
</protein>
<evidence type="ECO:0000256" key="1">
    <source>
        <dbReference type="SAM" id="MobiDB-lite"/>
    </source>
</evidence>
<dbReference type="RefSeq" id="WP_182662117.1">
    <property type="nucleotide sequence ID" value="NZ_VKHS01000135.1"/>
</dbReference>
<accession>A0A7W3T256</accession>
<feature type="compositionally biased region" description="Low complexity" evidence="1">
    <location>
        <begin position="583"/>
        <end position="592"/>
    </location>
</feature>
<dbReference type="EMBL" id="VKHS01000135">
    <property type="protein sequence ID" value="MBB0229540.1"/>
    <property type="molecule type" value="Genomic_DNA"/>
</dbReference>
<evidence type="ECO:0000313" key="4">
    <source>
        <dbReference type="EMBL" id="MBB0229540.1"/>
    </source>
</evidence>
<evidence type="ECO:0000259" key="2">
    <source>
        <dbReference type="Pfam" id="PF07905"/>
    </source>
</evidence>
<dbReference type="InterPro" id="IPR051448">
    <property type="entry name" value="CdaR-like_regulators"/>
</dbReference>
<name>A0A7W3T256_9ACTN</name>
<dbReference type="AlphaFoldDB" id="A0A7W3T256"/>
<dbReference type="InterPro" id="IPR025736">
    <property type="entry name" value="PucR_C-HTH_dom"/>
</dbReference>
<dbReference type="Pfam" id="PF07905">
    <property type="entry name" value="PucR"/>
    <property type="match status" value="1"/>
</dbReference>
<feature type="domain" description="PucR C-terminal helix-turn-helix" evidence="3">
    <location>
        <begin position="507"/>
        <end position="565"/>
    </location>
</feature>
<dbReference type="Proteomes" id="UP000530234">
    <property type="component" value="Unassembled WGS sequence"/>
</dbReference>
<feature type="region of interest" description="Disordered" evidence="1">
    <location>
        <begin position="567"/>
        <end position="592"/>
    </location>
</feature>
<gene>
    <name evidence="4" type="ORF">FOE67_08435</name>
</gene>
<organism evidence="4 5">
    <name type="scientific">Streptomyces calidiresistens</name>
    <dbReference type="NCBI Taxonomy" id="1485586"/>
    <lineage>
        <taxon>Bacteria</taxon>
        <taxon>Bacillati</taxon>
        <taxon>Actinomycetota</taxon>
        <taxon>Actinomycetes</taxon>
        <taxon>Kitasatosporales</taxon>
        <taxon>Streptomycetaceae</taxon>
        <taxon>Streptomyces</taxon>
    </lineage>
</organism>
<feature type="domain" description="Purine catabolism PurC-like" evidence="2">
    <location>
        <begin position="9"/>
        <end position="125"/>
    </location>
</feature>
<dbReference type="InterPro" id="IPR042070">
    <property type="entry name" value="PucR_C-HTH_sf"/>
</dbReference>
<keyword evidence="5" id="KW-1185">Reference proteome</keyword>
<dbReference type="InterPro" id="IPR012914">
    <property type="entry name" value="PucR_dom"/>
</dbReference>
<dbReference type="Gene3D" id="1.10.10.2840">
    <property type="entry name" value="PucR C-terminal helix-turn-helix domain"/>
    <property type="match status" value="1"/>
</dbReference>
<dbReference type="PANTHER" id="PTHR33744:SF1">
    <property type="entry name" value="DNA-BINDING TRANSCRIPTIONAL ACTIVATOR ADER"/>
    <property type="match status" value="1"/>
</dbReference>
<dbReference type="Pfam" id="PF13556">
    <property type="entry name" value="HTH_30"/>
    <property type="match status" value="1"/>
</dbReference>
<evidence type="ECO:0000259" key="3">
    <source>
        <dbReference type="Pfam" id="PF13556"/>
    </source>
</evidence>
<feature type="region of interest" description="Disordered" evidence="1">
    <location>
        <begin position="204"/>
        <end position="278"/>
    </location>
</feature>
<evidence type="ECO:0000313" key="5">
    <source>
        <dbReference type="Proteomes" id="UP000530234"/>
    </source>
</evidence>